<evidence type="ECO:0000313" key="5">
    <source>
        <dbReference type="Proteomes" id="UP001500974"/>
    </source>
</evidence>
<reference evidence="4 5" key="1">
    <citation type="journal article" date="2019" name="Int. J. Syst. Evol. Microbiol.">
        <title>The Global Catalogue of Microorganisms (GCM) 10K type strain sequencing project: providing services to taxonomists for standard genome sequencing and annotation.</title>
        <authorList>
            <consortium name="The Broad Institute Genomics Platform"/>
            <consortium name="The Broad Institute Genome Sequencing Center for Infectious Disease"/>
            <person name="Wu L."/>
            <person name="Ma J."/>
        </authorList>
    </citation>
    <scope>NUCLEOTIDE SEQUENCE [LARGE SCALE GENOMIC DNA]</scope>
    <source>
        <strain evidence="4 5">JCM 14917</strain>
    </source>
</reference>
<keyword evidence="2" id="KW-0436">Ligase</keyword>
<accession>A0ABN3AXL8</accession>
<dbReference type="Proteomes" id="UP001500974">
    <property type="component" value="Unassembled WGS sequence"/>
</dbReference>
<comment type="caution">
    <text evidence="4">The sequence shown here is derived from an EMBL/GenBank/DDBJ whole genome shotgun (WGS) entry which is preliminary data.</text>
</comment>
<protein>
    <submittedName>
        <fullName evidence="4">AMP-binding protein</fullName>
    </submittedName>
</protein>
<proteinExistence type="inferred from homology"/>
<gene>
    <name evidence="4" type="ORF">GCM10009784_21230</name>
</gene>
<dbReference type="Gene3D" id="3.40.50.12780">
    <property type="entry name" value="N-terminal domain of ligase-like"/>
    <property type="match status" value="1"/>
</dbReference>
<evidence type="ECO:0000256" key="2">
    <source>
        <dbReference type="ARBA" id="ARBA00022598"/>
    </source>
</evidence>
<keyword evidence="5" id="KW-1185">Reference proteome</keyword>
<organism evidence="4 5">
    <name type="scientific">Arthrobacter parietis</name>
    <dbReference type="NCBI Taxonomy" id="271434"/>
    <lineage>
        <taxon>Bacteria</taxon>
        <taxon>Bacillati</taxon>
        <taxon>Actinomycetota</taxon>
        <taxon>Actinomycetes</taxon>
        <taxon>Micrococcales</taxon>
        <taxon>Micrococcaceae</taxon>
        <taxon>Arthrobacter</taxon>
    </lineage>
</organism>
<name>A0ABN3AXL8_9MICC</name>
<dbReference type="Pfam" id="PF00501">
    <property type="entry name" value="AMP-binding"/>
    <property type="match status" value="1"/>
</dbReference>
<dbReference type="EMBL" id="BAAAON010000002">
    <property type="protein sequence ID" value="GAA2176104.1"/>
    <property type="molecule type" value="Genomic_DNA"/>
</dbReference>
<evidence type="ECO:0000259" key="3">
    <source>
        <dbReference type="Pfam" id="PF00501"/>
    </source>
</evidence>
<dbReference type="InterPro" id="IPR042099">
    <property type="entry name" value="ANL_N_sf"/>
</dbReference>
<comment type="similarity">
    <text evidence="1">Belongs to the ATP-dependent AMP-binding enzyme family.</text>
</comment>
<sequence>MPFIDRLLYWARREPGRNAVVAGSLRLTYGELAARASSLQLPEGGMIALQISDPVHFAVAFTAVVGQGRCAAVLDPRWPSDLRVRILEALHPDAVITSADPTEAAHPSSLADAAADARFYCGFTSGTSGVPKGFVRTVGSWSRSLERSVNWFGVTPGLRVCAPGPLAASLNLYALAECLYAGSTFHSLAPGDRAATGPLTAQVLRSERIEHLVGVPSTLRLALDRIEGELPELRTVVSGGARLSAADTQIILRSAPAARVFEYYGASELSLVTARRVDGFDGNDVGRPFPGVRIRIDADSGSGRHGNVGTISVQTDTAIEGYLFGDDGRAFRRDGSWVTVQDQGWIDDDGALHLTGRHGDMLVVAGSNVYPSEVEAALATAGHPAAVVLGVPDARRGCALAAVIQARPDAVIDTRALRTRLKELLPVDKVPKLILRTGRLPLTTAGKPDRAALKASVIGRDGALERLA</sequence>
<feature type="domain" description="AMP-dependent synthetase/ligase" evidence="3">
    <location>
        <begin position="111"/>
        <end position="323"/>
    </location>
</feature>
<dbReference type="PANTHER" id="PTHR43201:SF5">
    <property type="entry name" value="MEDIUM-CHAIN ACYL-COA LIGASE ACSF2, MITOCHONDRIAL"/>
    <property type="match status" value="1"/>
</dbReference>
<dbReference type="SUPFAM" id="SSF56801">
    <property type="entry name" value="Acetyl-CoA synthetase-like"/>
    <property type="match status" value="1"/>
</dbReference>
<dbReference type="RefSeq" id="WP_277357167.1">
    <property type="nucleotide sequence ID" value="NZ_BAAAON010000002.1"/>
</dbReference>
<dbReference type="InterPro" id="IPR000873">
    <property type="entry name" value="AMP-dep_synth/lig_dom"/>
</dbReference>
<evidence type="ECO:0000313" key="4">
    <source>
        <dbReference type="EMBL" id="GAA2176104.1"/>
    </source>
</evidence>
<dbReference type="InterPro" id="IPR045851">
    <property type="entry name" value="AMP-bd_C_sf"/>
</dbReference>
<evidence type="ECO:0000256" key="1">
    <source>
        <dbReference type="ARBA" id="ARBA00006432"/>
    </source>
</evidence>
<dbReference type="Gene3D" id="3.30.300.30">
    <property type="match status" value="1"/>
</dbReference>
<dbReference type="PANTHER" id="PTHR43201">
    <property type="entry name" value="ACYL-COA SYNTHETASE"/>
    <property type="match status" value="1"/>
</dbReference>